<dbReference type="EMBL" id="JANX01000688">
    <property type="protein sequence ID" value="KGM30807.1"/>
    <property type="molecule type" value="Genomic_DNA"/>
</dbReference>
<evidence type="ECO:0000313" key="2">
    <source>
        <dbReference type="EMBL" id="KGM30807.1"/>
    </source>
</evidence>
<proteinExistence type="predicted"/>
<dbReference type="Pfam" id="PF13788">
    <property type="entry name" value="DUF4180"/>
    <property type="match status" value="1"/>
</dbReference>
<protein>
    <submittedName>
        <fullName evidence="2">Alpha/beta hydrolase</fullName>
    </submittedName>
</protein>
<dbReference type="GO" id="GO:0016787">
    <property type="term" value="F:hydrolase activity"/>
    <property type="evidence" value="ECO:0007669"/>
    <property type="project" value="UniProtKB-KW"/>
</dbReference>
<accession>A0A0A0D170</accession>
<gene>
    <name evidence="2" type="ORF">P409_30860</name>
</gene>
<reference evidence="2 3" key="1">
    <citation type="submission" date="2014-01" db="EMBL/GenBank/DDBJ databases">
        <title>Genome sequence determination for a cystic fibrosis isolate, Inquilinus limosus.</title>
        <authorList>
            <person name="Pino M."/>
            <person name="Di Conza J."/>
            <person name="Gutkind G."/>
        </authorList>
    </citation>
    <scope>NUCLEOTIDE SEQUENCE [LARGE SCALE GENOMIC DNA]</scope>
    <source>
        <strain evidence="2 3">MP06</strain>
    </source>
</reference>
<organism evidence="2 3">
    <name type="scientific">Inquilinus limosus MP06</name>
    <dbReference type="NCBI Taxonomy" id="1398085"/>
    <lineage>
        <taxon>Bacteria</taxon>
        <taxon>Pseudomonadati</taxon>
        <taxon>Pseudomonadota</taxon>
        <taxon>Alphaproteobacteria</taxon>
        <taxon>Rhodospirillales</taxon>
        <taxon>Rhodospirillaceae</taxon>
        <taxon>Inquilinus</taxon>
    </lineage>
</organism>
<dbReference type="Proteomes" id="UP000029995">
    <property type="component" value="Unassembled WGS sequence"/>
</dbReference>
<dbReference type="OrthoDB" id="8595425at2"/>
<sequence length="124" mass="13143">MTEILGWGDERVLICDAGGPAIDTPRAATDLIGEAMFAGASVLAVPATRLGPAFFRLRSGLAGEIAQKAVNYRLKLAVIGDISQHLAASNALRDWVREANRGREIWFEPDLDSLAARLGGRAGG</sequence>
<dbReference type="RefSeq" id="WP_034847479.1">
    <property type="nucleotide sequence ID" value="NZ_JANX01000688.1"/>
</dbReference>
<dbReference type="AlphaFoldDB" id="A0A0A0D170"/>
<dbReference type="InterPro" id="IPR025438">
    <property type="entry name" value="DUF4180"/>
</dbReference>
<name>A0A0A0D170_9PROT</name>
<evidence type="ECO:0000259" key="1">
    <source>
        <dbReference type="Pfam" id="PF13788"/>
    </source>
</evidence>
<keyword evidence="2" id="KW-0378">Hydrolase</keyword>
<evidence type="ECO:0000313" key="3">
    <source>
        <dbReference type="Proteomes" id="UP000029995"/>
    </source>
</evidence>
<comment type="caution">
    <text evidence="2">The sequence shown here is derived from an EMBL/GenBank/DDBJ whole genome shotgun (WGS) entry which is preliminary data.</text>
</comment>
<feature type="domain" description="DUF4180" evidence="1">
    <location>
        <begin position="10"/>
        <end position="118"/>
    </location>
</feature>